<dbReference type="KEGG" id="psyt:DSAG12_03933"/>
<dbReference type="InterPro" id="IPR036390">
    <property type="entry name" value="WH_DNA-bd_sf"/>
</dbReference>
<dbReference type="Pfam" id="PF01475">
    <property type="entry name" value="FUR"/>
    <property type="match status" value="1"/>
</dbReference>
<evidence type="ECO:0000256" key="2">
    <source>
        <dbReference type="ARBA" id="ARBA00022491"/>
    </source>
</evidence>
<dbReference type="InterPro" id="IPR002481">
    <property type="entry name" value="FUR"/>
</dbReference>
<keyword evidence="3" id="KW-0862">Zinc</keyword>
<name>A0A5B9DGB2_9ARCH</name>
<dbReference type="SUPFAM" id="SSF46785">
    <property type="entry name" value="Winged helix' DNA-binding domain"/>
    <property type="match status" value="1"/>
</dbReference>
<keyword evidence="8" id="KW-1185">Reference proteome</keyword>
<dbReference type="Gene3D" id="3.30.1490.190">
    <property type="match status" value="1"/>
</dbReference>
<sequence>MENQHIIDLLKKNNLKVTTQRLLVTKYILSRFDHPSADQIYHDLHDKFPTISLGTIYKTLNSLKEIGVVNELGFGEGAVRYDPNTKIHINLVCTKCNSILDYYPDQIQNSWNNLIKNLHVKPIGQRIDIYYKCKECQNRDL</sequence>
<dbReference type="GO" id="GO:0003700">
    <property type="term" value="F:DNA-binding transcription factor activity"/>
    <property type="evidence" value="ECO:0007669"/>
    <property type="project" value="InterPro"/>
</dbReference>
<protein>
    <submittedName>
        <fullName evidence="7">Fur family transcriptional regulator</fullName>
    </submittedName>
</protein>
<dbReference type="InterPro" id="IPR043135">
    <property type="entry name" value="Fur_C"/>
</dbReference>
<dbReference type="GO" id="GO:0000976">
    <property type="term" value="F:transcription cis-regulatory region binding"/>
    <property type="evidence" value="ECO:0007669"/>
    <property type="project" value="TreeGrafter"/>
</dbReference>
<evidence type="ECO:0000256" key="6">
    <source>
        <dbReference type="ARBA" id="ARBA00023163"/>
    </source>
</evidence>
<accession>A0A5B9DGB2</accession>
<comment type="similarity">
    <text evidence="1">Belongs to the Fur family.</text>
</comment>
<dbReference type="CDD" id="cd07153">
    <property type="entry name" value="Fur_like"/>
    <property type="match status" value="1"/>
</dbReference>
<dbReference type="AlphaFoldDB" id="A0A5B9DGB2"/>
<dbReference type="EMBL" id="CP042905">
    <property type="protein sequence ID" value="QEE18095.2"/>
    <property type="molecule type" value="Genomic_DNA"/>
</dbReference>
<keyword evidence="6" id="KW-0804">Transcription</keyword>
<dbReference type="GO" id="GO:1900376">
    <property type="term" value="P:regulation of secondary metabolite biosynthetic process"/>
    <property type="evidence" value="ECO:0007669"/>
    <property type="project" value="TreeGrafter"/>
</dbReference>
<dbReference type="GO" id="GO:0008270">
    <property type="term" value="F:zinc ion binding"/>
    <property type="evidence" value="ECO:0007669"/>
    <property type="project" value="TreeGrafter"/>
</dbReference>
<evidence type="ECO:0000313" key="8">
    <source>
        <dbReference type="Proteomes" id="UP000321408"/>
    </source>
</evidence>
<evidence type="ECO:0000256" key="1">
    <source>
        <dbReference type="ARBA" id="ARBA00007957"/>
    </source>
</evidence>
<reference evidence="7 8" key="2">
    <citation type="journal article" date="2024" name="Int. J. Syst. Evol. Microbiol.">
        <title>Promethearchaeum syntrophicum gen. nov., sp. nov., an anaerobic, obligately syntrophic archaeon, the first isolate of the lineage 'Asgard' archaea, and proposal of the new archaeal phylum Promethearchaeota phyl. nov. and kingdom Promethearchaeati regn. nov.</title>
        <authorList>
            <person name="Imachi H."/>
            <person name="Nobu M.K."/>
            <person name="Kato S."/>
            <person name="Takaki Y."/>
            <person name="Miyazaki M."/>
            <person name="Miyata M."/>
            <person name="Ogawara M."/>
            <person name="Saito Y."/>
            <person name="Sakai S."/>
            <person name="Tahara Y.O."/>
            <person name="Takano Y."/>
            <person name="Tasumi E."/>
            <person name="Uematsu K."/>
            <person name="Yoshimura T."/>
            <person name="Itoh T."/>
            <person name="Ohkuma M."/>
            <person name="Takai K."/>
        </authorList>
    </citation>
    <scope>NUCLEOTIDE SEQUENCE [LARGE SCALE GENOMIC DNA]</scope>
    <source>
        <strain evidence="7 8">MK-D1</strain>
    </source>
</reference>
<keyword evidence="5" id="KW-0238">DNA-binding</keyword>
<dbReference type="PANTHER" id="PTHR33202:SF7">
    <property type="entry name" value="FERRIC UPTAKE REGULATION PROTEIN"/>
    <property type="match status" value="1"/>
</dbReference>
<evidence type="ECO:0000313" key="7">
    <source>
        <dbReference type="EMBL" id="QEE18095.2"/>
    </source>
</evidence>
<evidence type="ECO:0000256" key="4">
    <source>
        <dbReference type="ARBA" id="ARBA00023015"/>
    </source>
</evidence>
<reference evidence="7 8" key="1">
    <citation type="journal article" date="2020" name="Nature">
        <title>Isolation of an archaeon at the prokaryote-eukaryote interface.</title>
        <authorList>
            <person name="Imachi H."/>
            <person name="Nobu M.K."/>
            <person name="Nakahara N."/>
            <person name="Morono Y."/>
            <person name="Ogawara M."/>
            <person name="Takaki Y."/>
            <person name="Takano Y."/>
            <person name="Uematsu K."/>
            <person name="Ikuta T."/>
            <person name="Ito M."/>
            <person name="Matsui Y."/>
            <person name="Miyazaki M."/>
            <person name="Murata K."/>
            <person name="Saito Y."/>
            <person name="Sakai S."/>
            <person name="Song C."/>
            <person name="Tasumi E."/>
            <person name="Yamanaka Y."/>
            <person name="Yamaguchi T."/>
            <person name="Kamagata Y."/>
            <person name="Tamaki H."/>
            <person name="Takai K."/>
        </authorList>
    </citation>
    <scope>NUCLEOTIDE SEQUENCE [LARGE SCALE GENOMIC DNA]</scope>
    <source>
        <strain evidence="7 8">MK-D1</strain>
    </source>
</reference>
<dbReference type="InterPro" id="IPR036388">
    <property type="entry name" value="WH-like_DNA-bd_sf"/>
</dbReference>
<keyword evidence="2" id="KW-0678">Repressor</keyword>
<dbReference type="Proteomes" id="UP000321408">
    <property type="component" value="Chromosome"/>
</dbReference>
<evidence type="ECO:0000256" key="5">
    <source>
        <dbReference type="ARBA" id="ARBA00023125"/>
    </source>
</evidence>
<dbReference type="PANTHER" id="PTHR33202">
    <property type="entry name" value="ZINC UPTAKE REGULATION PROTEIN"/>
    <property type="match status" value="1"/>
</dbReference>
<proteinExistence type="inferred from homology"/>
<keyword evidence="4" id="KW-0805">Transcription regulation</keyword>
<gene>
    <name evidence="7" type="ORF">DSAG12_03933</name>
</gene>
<evidence type="ECO:0000256" key="3">
    <source>
        <dbReference type="ARBA" id="ARBA00022833"/>
    </source>
</evidence>
<dbReference type="GO" id="GO:0045892">
    <property type="term" value="P:negative regulation of DNA-templated transcription"/>
    <property type="evidence" value="ECO:0007669"/>
    <property type="project" value="TreeGrafter"/>
</dbReference>
<dbReference type="Gene3D" id="1.10.10.10">
    <property type="entry name" value="Winged helix-like DNA-binding domain superfamily/Winged helix DNA-binding domain"/>
    <property type="match status" value="1"/>
</dbReference>
<organism evidence="7 8">
    <name type="scientific">Promethearchaeum syntrophicum</name>
    <dbReference type="NCBI Taxonomy" id="2594042"/>
    <lineage>
        <taxon>Archaea</taxon>
        <taxon>Promethearchaeati</taxon>
        <taxon>Promethearchaeota</taxon>
        <taxon>Promethearchaeia</taxon>
        <taxon>Promethearchaeales</taxon>
        <taxon>Promethearchaeaceae</taxon>
        <taxon>Promethearchaeum</taxon>
    </lineage>
</organism>